<keyword evidence="26" id="KW-0966">Cell projection</keyword>
<keyword evidence="21" id="KW-0333">Golgi apparatus</keyword>
<evidence type="ECO:0000256" key="26">
    <source>
        <dbReference type="ARBA" id="ARBA00023273"/>
    </source>
</evidence>
<dbReference type="KEGG" id="ipu:108276880"/>
<dbReference type="GO" id="GO:0030864">
    <property type="term" value="C:cortical actin cytoskeleton"/>
    <property type="evidence" value="ECO:0007669"/>
    <property type="project" value="TreeGrafter"/>
</dbReference>
<dbReference type="OrthoDB" id="5971719at2759"/>
<evidence type="ECO:0000313" key="33">
    <source>
        <dbReference type="Proteomes" id="UP000221080"/>
    </source>
</evidence>
<keyword evidence="25" id="KW-0206">Cytoskeleton</keyword>
<dbReference type="GO" id="GO:0005829">
    <property type="term" value="C:cytosol"/>
    <property type="evidence" value="ECO:0007669"/>
    <property type="project" value="UniProtKB-SubCell"/>
</dbReference>
<dbReference type="CDD" id="cd11960">
    <property type="entry name" value="SH3_Abp1_eu"/>
    <property type="match status" value="1"/>
</dbReference>
<dbReference type="GeneID" id="108276880"/>
<dbReference type="GO" id="GO:0048812">
    <property type="term" value="P:neuron projection morphogenesis"/>
    <property type="evidence" value="ECO:0007669"/>
    <property type="project" value="TreeGrafter"/>
</dbReference>
<dbReference type="SUPFAM" id="SSF50044">
    <property type="entry name" value="SH3-domain"/>
    <property type="match status" value="1"/>
</dbReference>
<keyword evidence="14 29" id="KW-0728">SH3 domain</keyword>
<comment type="similarity">
    <text evidence="13">Belongs to the ABP1 family.</text>
</comment>
<keyword evidence="22" id="KW-0175">Coiled coil</keyword>
<dbReference type="InterPro" id="IPR029006">
    <property type="entry name" value="ADF-H/Gelsolin-like_dom_sf"/>
</dbReference>
<dbReference type="PROSITE" id="PS50002">
    <property type="entry name" value="SH3"/>
    <property type="match status" value="1"/>
</dbReference>
<evidence type="ECO:0000256" key="19">
    <source>
        <dbReference type="ARBA" id="ARBA00022949"/>
    </source>
</evidence>
<keyword evidence="27" id="KW-0968">Cytoplasmic vesicle</keyword>
<reference evidence="33" key="1">
    <citation type="journal article" date="2016" name="Nat. Commun.">
        <title>The channel catfish genome sequence provides insights into the evolution of scale formation in teleosts.</title>
        <authorList>
            <person name="Liu Z."/>
            <person name="Liu S."/>
            <person name="Yao J."/>
            <person name="Bao L."/>
            <person name="Zhang J."/>
            <person name="Li Y."/>
            <person name="Jiang C."/>
            <person name="Sun L."/>
            <person name="Wang R."/>
            <person name="Zhang Y."/>
            <person name="Zhou T."/>
            <person name="Zeng Q."/>
            <person name="Fu Q."/>
            <person name="Gao S."/>
            <person name="Li N."/>
            <person name="Koren S."/>
            <person name="Jiang Y."/>
            <person name="Zimin A."/>
            <person name="Xu P."/>
            <person name="Phillippy A.M."/>
            <person name="Geng X."/>
            <person name="Song L."/>
            <person name="Sun F."/>
            <person name="Li C."/>
            <person name="Wang X."/>
            <person name="Chen A."/>
            <person name="Jin Y."/>
            <person name="Yuan Z."/>
            <person name="Yang Y."/>
            <person name="Tan S."/>
            <person name="Peatman E."/>
            <person name="Lu J."/>
            <person name="Qin Z."/>
            <person name="Dunham R."/>
            <person name="Li Z."/>
            <person name="Sonstegard T."/>
            <person name="Feng J."/>
            <person name="Danzmann R.G."/>
            <person name="Schroeder S."/>
            <person name="Scheffler B."/>
            <person name="Duke M.V."/>
            <person name="Ballard L."/>
            <person name="Kucuktas H."/>
            <person name="Kaltenboeck L."/>
            <person name="Liu H."/>
            <person name="Armbruster J."/>
            <person name="Xie Y."/>
            <person name="Kirby M.L."/>
            <person name="Tian Y."/>
            <person name="Flanagan M.E."/>
            <person name="Mu W."/>
            <person name="Waldbieser G.C."/>
        </authorList>
    </citation>
    <scope>NUCLEOTIDE SEQUENCE [LARGE SCALE GENOMIC DNA]</scope>
    <source>
        <strain evidence="33">SDA103</strain>
    </source>
</reference>
<evidence type="ECO:0000256" key="11">
    <source>
        <dbReference type="ARBA" id="ARBA00004514"/>
    </source>
</evidence>
<keyword evidence="24" id="KW-0009">Actin-binding</keyword>
<evidence type="ECO:0000259" key="31">
    <source>
        <dbReference type="PROSITE" id="PS50002"/>
    </source>
</evidence>
<evidence type="ECO:0000256" key="23">
    <source>
        <dbReference type="ARBA" id="ARBA00023136"/>
    </source>
</evidence>
<evidence type="ECO:0000256" key="28">
    <source>
        <dbReference type="ARBA" id="ARBA00034105"/>
    </source>
</evidence>
<dbReference type="SMART" id="SM00102">
    <property type="entry name" value="ADF"/>
    <property type="match status" value="1"/>
</dbReference>
<dbReference type="PRINTS" id="PR00452">
    <property type="entry name" value="SH3DOMAIN"/>
</dbReference>
<evidence type="ECO:0000256" key="7">
    <source>
        <dbReference type="ARBA" id="ARBA00004413"/>
    </source>
</evidence>
<evidence type="ECO:0000256" key="17">
    <source>
        <dbReference type="ARBA" id="ARBA00022490"/>
    </source>
</evidence>
<dbReference type="FunFam" id="2.30.30.40:FF:000046">
    <property type="entry name" value="Drebrin-like protein isoform B"/>
    <property type="match status" value="1"/>
</dbReference>
<proteinExistence type="inferred from homology"/>
<dbReference type="SUPFAM" id="SSF55753">
    <property type="entry name" value="Actin depolymerizing proteins"/>
    <property type="match status" value="1"/>
</dbReference>
<dbReference type="GO" id="GO:0005769">
    <property type="term" value="C:early endosome"/>
    <property type="evidence" value="ECO:0007669"/>
    <property type="project" value="UniProtKB-SubCell"/>
</dbReference>
<keyword evidence="16" id="KW-1003">Cell membrane</keyword>
<dbReference type="PROSITE" id="PS51263">
    <property type="entry name" value="ADF_H"/>
    <property type="match status" value="1"/>
</dbReference>
<evidence type="ECO:0000256" key="14">
    <source>
        <dbReference type="ARBA" id="ARBA00022443"/>
    </source>
</evidence>
<name>A0A9F7RD76_ICTPU</name>
<dbReference type="Gene3D" id="2.30.30.40">
    <property type="entry name" value="SH3 Domains"/>
    <property type="match status" value="1"/>
</dbReference>
<dbReference type="FunFam" id="3.40.20.10:FF:000011">
    <property type="entry name" value="Drebrin-like protein B"/>
    <property type="match status" value="1"/>
</dbReference>
<gene>
    <name evidence="34" type="primary">LOC108276880</name>
</gene>
<dbReference type="GO" id="GO:0051015">
    <property type="term" value="F:actin filament binding"/>
    <property type="evidence" value="ECO:0007669"/>
    <property type="project" value="TreeGrafter"/>
</dbReference>
<feature type="compositionally biased region" description="Basic and acidic residues" evidence="30">
    <location>
        <begin position="421"/>
        <end position="465"/>
    </location>
</feature>
<comment type="subcellular location">
    <subcellularLocation>
        <location evidence="7">Cell membrane</location>
        <topology evidence="7">Peripheral membrane protein</topology>
        <orientation evidence="7">Cytoplasmic side</orientation>
    </subcellularLocation>
    <subcellularLocation>
        <location evidence="5">Cell projection</location>
        <location evidence="5">Dendrite</location>
    </subcellularLocation>
    <subcellularLocation>
        <location evidence="10">Cell projection</location>
        <location evidence="10">Lamellipodium</location>
    </subcellularLocation>
    <subcellularLocation>
        <location evidence="2">Cell projection</location>
        <location evidence="2">Podosome</location>
    </subcellularLocation>
    <subcellularLocation>
        <location evidence="8">Cell projection</location>
        <location evidence="8">Ruffle</location>
    </subcellularLocation>
    <subcellularLocation>
        <location evidence="12">Cytoplasm</location>
        <location evidence="12">Cell cortex</location>
    </subcellularLocation>
    <subcellularLocation>
        <location evidence="3">Cytoplasm</location>
        <location evidence="3">Cytoskeleton</location>
    </subcellularLocation>
    <subcellularLocation>
        <location evidence="11">Cytoplasm</location>
        <location evidence="11">Cytosol</location>
    </subcellularLocation>
    <subcellularLocation>
        <location evidence="1">Cytoplasmic vesicle</location>
        <location evidence="1">Clathrin-coated vesicle membrane</location>
        <topology evidence="1">Peripheral membrane protein</topology>
        <orientation evidence="1">Cytoplasmic side</orientation>
    </subcellularLocation>
    <subcellularLocation>
        <location evidence="6">Early endosome</location>
    </subcellularLocation>
    <subcellularLocation>
        <location evidence="4">Golgi apparatus membrane</location>
        <topology evidence="4">Peripheral membrane protein</topology>
        <orientation evidence="4">Cytoplasmic side</orientation>
    </subcellularLocation>
    <subcellularLocation>
        <location evidence="9">Perikaryon</location>
    </subcellularLocation>
    <subcellularLocation>
        <location evidence="28">Postsynaptic density</location>
    </subcellularLocation>
</comment>
<evidence type="ECO:0000256" key="12">
    <source>
        <dbReference type="ARBA" id="ARBA00004544"/>
    </source>
</evidence>
<dbReference type="SMART" id="SM00326">
    <property type="entry name" value="SH3"/>
    <property type="match status" value="1"/>
</dbReference>
<dbReference type="InterPro" id="IPR001452">
    <property type="entry name" value="SH3_domain"/>
</dbReference>
<feature type="compositionally biased region" description="Basic and acidic residues" evidence="30">
    <location>
        <begin position="236"/>
        <end position="265"/>
    </location>
</feature>
<dbReference type="AlphaFoldDB" id="A0A9F7RD76"/>
<dbReference type="CDD" id="cd11281">
    <property type="entry name" value="ADF_drebrin_like"/>
    <property type="match status" value="1"/>
</dbReference>
<dbReference type="GO" id="GO:0045773">
    <property type="term" value="P:positive regulation of axon extension"/>
    <property type="evidence" value="ECO:0007669"/>
    <property type="project" value="TreeGrafter"/>
</dbReference>
<keyword evidence="23" id="KW-0472">Membrane</keyword>
<keyword evidence="33" id="KW-1185">Reference proteome</keyword>
<evidence type="ECO:0000256" key="10">
    <source>
        <dbReference type="ARBA" id="ARBA00004510"/>
    </source>
</evidence>
<sequence length="642" mass="75071">MAVNLSKHGAALSDAYNEVVNGRTDTDWVLFTYEGNSYDIQVAAKGGGGLDQMVQELNAGKVMYAFCRVTDPNSGVPKFILINWTGEGVAGVRRGVCANHFNSMAHFLRGAHVMINAHSEDDVEPELIMNKVSQAVGVTYSLHTESNEFNSTSASRPVGSTYRKTNALEEIKGTNRDNFWAQLEKEEQTRRQQERKKAEEERQRVEKERKEQEERETAERERQLRERAKQINQQRLFEKRQETEHQNQQRREPVEQELRSAEWKGIRSSRSVQEANGSKYYKTSALEEINGTDRENFWAQVEKEEQTRRQQEQKKAEEERQKVEKERIEQEERDTAERERQLRERAKQIDQQRLFEKRQETEHQNQQRREPVEQELRSAEWKGIRSSRSVQEANGSKYYKTSALEEINGTDRENFWAQLEKEEQTHRQQERKKAEEERQRVEKERKEQEERETAERERQLRERAKQINQQRLQEKKQEAKNINQQKSVEQELQAAQWKGIRSSRSVQEANDAAAIISQRAVNPRDIFSQKETNFLTNRASETQPACNGEGTLEENIYDVPSHHRVYDEVKDDRMSTVKQSAGLQQSLYAKALYDYQAADETEITFDPGDIITVVEMTDEGWWHGYGPGGHYGMFPSNYVELI</sequence>
<dbReference type="GO" id="GO:0030425">
    <property type="term" value="C:dendrite"/>
    <property type="evidence" value="ECO:0007669"/>
    <property type="project" value="UniProtKB-SubCell"/>
</dbReference>
<dbReference type="PANTHER" id="PTHR10829">
    <property type="entry name" value="CORTACTIN AND DREBRIN"/>
    <property type="match status" value="1"/>
</dbReference>
<evidence type="ECO:0000256" key="9">
    <source>
        <dbReference type="ARBA" id="ARBA00004484"/>
    </source>
</evidence>
<dbReference type="Pfam" id="PF00241">
    <property type="entry name" value="Cofilin_ADF"/>
    <property type="match status" value="1"/>
</dbReference>
<evidence type="ECO:0000259" key="32">
    <source>
        <dbReference type="PROSITE" id="PS51263"/>
    </source>
</evidence>
<dbReference type="PANTHER" id="PTHR10829:SF12">
    <property type="entry name" value="DREBRIN-LIKE PROTEIN"/>
    <property type="match status" value="1"/>
</dbReference>
<dbReference type="GO" id="GO:0043204">
    <property type="term" value="C:perikaryon"/>
    <property type="evidence" value="ECO:0007669"/>
    <property type="project" value="UniProtKB-SubCell"/>
</dbReference>
<dbReference type="InterPro" id="IPR036028">
    <property type="entry name" value="SH3-like_dom_sf"/>
</dbReference>
<feature type="compositionally biased region" description="Basic and acidic residues" evidence="30">
    <location>
        <begin position="291"/>
        <end position="383"/>
    </location>
</feature>
<dbReference type="RefSeq" id="XP_053542960.1">
    <property type="nucleotide sequence ID" value="XM_053686985.1"/>
</dbReference>
<evidence type="ECO:0000256" key="4">
    <source>
        <dbReference type="ARBA" id="ARBA00004255"/>
    </source>
</evidence>
<keyword evidence="19" id="KW-0965">Cell junction</keyword>
<dbReference type="GO" id="GO:0002102">
    <property type="term" value="C:podosome"/>
    <property type="evidence" value="ECO:0007669"/>
    <property type="project" value="UniProtKB-SubCell"/>
</dbReference>
<dbReference type="InterPro" id="IPR002108">
    <property type="entry name" value="ADF-H"/>
</dbReference>
<evidence type="ECO:0000256" key="20">
    <source>
        <dbReference type="ARBA" id="ARBA00023018"/>
    </source>
</evidence>
<evidence type="ECO:0000256" key="1">
    <source>
        <dbReference type="ARBA" id="ARBA00004145"/>
    </source>
</evidence>
<dbReference type="GO" id="GO:0045211">
    <property type="term" value="C:postsynaptic membrane"/>
    <property type="evidence" value="ECO:0007669"/>
    <property type="project" value="TreeGrafter"/>
</dbReference>
<dbReference type="Proteomes" id="UP000221080">
    <property type="component" value="Chromosome 16"/>
</dbReference>
<evidence type="ECO:0000256" key="16">
    <source>
        <dbReference type="ARBA" id="ARBA00022475"/>
    </source>
</evidence>
<feature type="region of interest" description="Disordered" evidence="30">
    <location>
        <begin position="191"/>
        <end position="409"/>
    </location>
</feature>
<dbReference type="GO" id="GO:0005884">
    <property type="term" value="C:actin filament"/>
    <property type="evidence" value="ECO:0007669"/>
    <property type="project" value="TreeGrafter"/>
</dbReference>
<keyword evidence="18" id="KW-0967">Endosome</keyword>
<evidence type="ECO:0000256" key="18">
    <source>
        <dbReference type="ARBA" id="ARBA00022753"/>
    </source>
</evidence>
<reference evidence="34" key="2">
    <citation type="submission" date="2025-08" db="UniProtKB">
        <authorList>
            <consortium name="RefSeq"/>
        </authorList>
    </citation>
    <scope>IDENTIFICATION</scope>
    <source>
        <tissue evidence="34">Blood</tissue>
    </source>
</reference>
<evidence type="ECO:0000256" key="29">
    <source>
        <dbReference type="PROSITE-ProRule" id="PRU00192"/>
    </source>
</evidence>
<feature type="compositionally biased region" description="Basic and acidic residues" evidence="30">
    <location>
        <begin position="191"/>
        <end position="229"/>
    </location>
</feature>
<evidence type="ECO:0000256" key="24">
    <source>
        <dbReference type="ARBA" id="ARBA00023203"/>
    </source>
</evidence>
<dbReference type="GO" id="GO:0014069">
    <property type="term" value="C:postsynaptic density"/>
    <property type="evidence" value="ECO:0007669"/>
    <property type="project" value="UniProtKB-SubCell"/>
</dbReference>
<dbReference type="GO" id="GO:0030833">
    <property type="term" value="P:regulation of actin filament polymerization"/>
    <property type="evidence" value="ECO:0007669"/>
    <property type="project" value="TreeGrafter"/>
</dbReference>
<evidence type="ECO:0000256" key="8">
    <source>
        <dbReference type="ARBA" id="ARBA00004466"/>
    </source>
</evidence>
<protein>
    <submittedName>
        <fullName evidence="34">Drebrin-like protein B isoform X1</fullName>
    </submittedName>
</protein>
<dbReference type="InterPro" id="IPR035717">
    <property type="entry name" value="Drebrin-like_SH3"/>
</dbReference>
<dbReference type="GO" id="GO:0098974">
    <property type="term" value="P:postsynaptic actin cytoskeleton organization"/>
    <property type="evidence" value="ECO:0007669"/>
    <property type="project" value="TreeGrafter"/>
</dbReference>
<evidence type="ECO:0000256" key="22">
    <source>
        <dbReference type="ARBA" id="ARBA00023054"/>
    </source>
</evidence>
<dbReference type="Gene3D" id="3.40.20.10">
    <property type="entry name" value="Severin"/>
    <property type="match status" value="1"/>
</dbReference>
<dbReference type="GO" id="GO:0030665">
    <property type="term" value="C:clathrin-coated vesicle membrane"/>
    <property type="evidence" value="ECO:0007669"/>
    <property type="project" value="UniProtKB-SubCell"/>
</dbReference>
<evidence type="ECO:0000313" key="34">
    <source>
        <dbReference type="RefSeq" id="XP_053542960.1"/>
    </source>
</evidence>
<evidence type="ECO:0000256" key="13">
    <source>
        <dbReference type="ARBA" id="ARBA00011039"/>
    </source>
</evidence>
<evidence type="ECO:0000256" key="30">
    <source>
        <dbReference type="SAM" id="MobiDB-lite"/>
    </source>
</evidence>
<evidence type="ECO:0000256" key="27">
    <source>
        <dbReference type="ARBA" id="ARBA00023329"/>
    </source>
</evidence>
<keyword evidence="15" id="KW-0813">Transport</keyword>
<keyword evidence="17" id="KW-0963">Cytoplasm</keyword>
<dbReference type="GO" id="GO:0001726">
    <property type="term" value="C:ruffle"/>
    <property type="evidence" value="ECO:0007669"/>
    <property type="project" value="UniProtKB-SubCell"/>
</dbReference>
<dbReference type="GO" id="GO:0030427">
    <property type="term" value="C:site of polarized growth"/>
    <property type="evidence" value="ECO:0007669"/>
    <property type="project" value="TreeGrafter"/>
</dbReference>
<evidence type="ECO:0000256" key="3">
    <source>
        <dbReference type="ARBA" id="ARBA00004245"/>
    </source>
</evidence>
<dbReference type="GO" id="GO:0030027">
    <property type="term" value="C:lamellipodium"/>
    <property type="evidence" value="ECO:0007669"/>
    <property type="project" value="UniProtKB-SubCell"/>
</dbReference>
<evidence type="ECO:0000256" key="15">
    <source>
        <dbReference type="ARBA" id="ARBA00022448"/>
    </source>
</evidence>
<evidence type="ECO:0000256" key="6">
    <source>
        <dbReference type="ARBA" id="ARBA00004412"/>
    </source>
</evidence>
<feature type="domain" description="SH3" evidence="31">
    <location>
        <begin position="584"/>
        <end position="642"/>
    </location>
</feature>
<evidence type="ECO:0000256" key="2">
    <source>
        <dbReference type="ARBA" id="ARBA00004188"/>
    </source>
</evidence>
<dbReference type="GO" id="GO:0000139">
    <property type="term" value="C:Golgi membrane"/>
    <property type="evidence" value="ECO:0007669"/>
    <property type="project" value="UniProtKB-SubCell"/>
</dbReference>
<feature type="region of interest" description="Disordered" evidence="30">
    <location>
        <begin position="421"/>
        <end position="486"/>
    </location>
</feature>
<dbReference type="Pfam" id="PF14604">
    <property type="entry name" value="SH3_9"/>
    <property type="match status" value="1"/>
</dbReference>
<dbReference type="GO" id="GO:0061003">
    <property type="term" value="P:positive regulation of dendritic spine morphogenesis"/>
    <property type="evidence" value="ECO:0007669"/>
    <property type="project" value="TreeGrafter"/>
</dbReference>
<feature type="domain" description="ADF-H" evidence="32">
    <location>
        <begin position="2"/>
        <end position="133"/>
    </location>
</feature>
<accession>A0A9F7RD76</accession>
<keyword evidence="20" id="KW-0770">Synapse</keyword>
<evidence type="ECO:0000256" key="25">
    <source>
        <dbReference type="ARBA" id="ARBA00023212"/>
    </source>
</evidence>
<organism evidence="33 34">
    <name type="scientific">Ictalurus punctatus</name>
    <name type="common">Channel catfish</name>
    <name type="synonym">Silurus punctatus</name>
    <dbReference type="NCBI Taxonomy" id="7998"/>
    <lineage>
        <taxon>Eukaryota</taxon>
        <taxon>Metazoa</taxon>
        <taxon>Chordata</taxon>
        <taxon>Craniata</taxon>
        <taxon>Vertebrata</taxon>
        <taxon>Euteleostomi</taxon>
        <taxon>Actinopterygii</taxon>
        <taxon>Neopterygii</taxon>
        <taxon>Teleostei</taxon>
        <taxon>Ostariophysi</taxon>
        <taxon>Siluriformes</taxon>
        <taxon>Ictaluridae</taxon>
        <taxon>Ictalurus</taxon>
    </lineage>
</organism>
<evidence type="ECO:0000256" key="21">
    <source>
        <dbReference type="ARBA" id="ARBA00023034"/>
    </source>
</evidence>
<evidence type="ECO:0000256" key="5">
    <source>
        <dbReference type="ARBA" id="ARBA00004279"/>
    </source>
</evidence>